<dbReference type="GO" id="GO:0005524">
    <property type="term" value="F:ATP binding"/>
    <property type="evidence" value="ECO:0007669"/>
    <property type="project" value="UniProtKB-KW"/>
</dbReference>
<gene>
    <name evidence="5" type="ORF">KIPB_004681</name>
</gene>
<evidence type="ECO:0000256" key="1">
    <source>
        <dbReference type="ARBA" id="ARBA00022741"/>
    </source>
</evidence>
<keyword evidence="3 4" id="KW-0143">Chaperone</keyword>
<evidence type="ECO:0000256" key="2">
    <source>
        <dbReference type="ARBA" id="ARBA00022840"/>
    </source>
</evidence>
<dbReference type="InterPro" id="IPR027413">
    <property type="entry name" value="GROEL-like_equatorial_sf"/>
</dbReference>
<comment type="similarity">
    <text evidence="4">Belongs to the TCP-1 chaperonin family.</text>
</comment>
<reference evidence="5 6" key="1">
    <citation type="journal article" date="2018" name="PLoS ONE">
        <title>The draft genome of Kipferlia bialata reveals reductive genome evolution in fornicate parasites.</title>
        <authorList>
            <person name="Tanifuji G."/>
            <person name="Takabayashi S."/>
            <person name="Kume K."/>
            <person name="Takagi M."/>
            <person name="Nakayama T."/>
            <person name="Kamikawa R."/>
            <person name="Inagaki Y."/>
            <person name="Hashimoto T."/>
        </authorList>
    </citation>
    <scope>NUCLEOTIDE SEQUENCE [LARGE SCALE GENOMIC DNA]</scope>
    <source>
        <strain evidence="5">NY0173</strain>
    </source>
</reference>
<evidence type="ECO:0000256" key="3">
    <source>
        <dbReference type="ARBA" id="ARBA00023186"/>
    </source>
</evidence>
<organism evidence="5 6">
    <name type="scientific">Kipferlia bialata</name>
    <dbReference type="NCBI Taxonomy" id="797122"/>
    <lineage>
        <taxon>Eukaryota</taxon>
        <taxon>Metamonada</taxon>
        <taxon>Carpediemonas-like organisms</taxon>
        <taxon>Kipferlia</taxon>
    </lineage>
</organism>
<dbReference type="PANTHER" id="PTHR11353">
    <property type="entry name" value="CHAPERONIN"/>
    <property type="match status" value="1"/>
</dbReference>
<keyword evidence="1 4" id="KW-0547">Nucleotide-binding</keyword>
<dbReference type="InterPro" id="IPR002423">
    <property type="entry name" value="Cpn60/GroEL/TCP-1"/>
</dbReference>
<evidence type="ECO:0000313" key="5">
    <source>
        <dbReference type="EMBL" id="GCA62618.1"/>
    </source>
</evidence>
<dbReference type="InterPro" id="IPR027410">
    <property type="entry name" value="TCP-1-like_intermed_sf"/>
</dbReference>
<keyword evidence="2 4" id="KW-0067">ATP-binding</keyword>
<dbReference type="GO" id="GO:0140662">
    <property type="term" value="F:ATP-dependent protein folding chaperone"/>
    <property type="evidence" value="ECO:0007669"/>
    <property type="project" value="InterPro"/>
</dbReference>
<dbReference type="SUPFAM" id="SSF48592">
    <property type="entry name" value="GroEL equatorial domain-like"/>
    <property type="match status" value="1"/>
</dbReference>
<accession>A0A391NTP6</accession>
<dbReference type="Gene3D" id="1.10.560.10">
    <property type="entry name" value="GroEL-like equatorial domain"/>
    <property type="match status" value="1"/>
</dbReference>
<comment type="caution">
    <text evidence="5">The sequence shown here is derived from an EMBL/GenBank/DDBJ whole genome shotgun (WGS) entry which is preliminary data.</text>
</comment>
<dbReference type="Gene3D" id="3.30.260.10">
    <property type="entry name" value="TCP-1-like chaperonin intermediate domain"/>
    <property type="match status" value="1"/>
</dbReference>
<keyword evidence="6" id="KW-1185">Reference proteome</keyword>
<dbReference type="Proteomes" id="UP000265618">
    <property type="component" value="Unassembled WGS sequence"/>
</dbReference>
<proteinExistence type="inferred from homology"/>
<dbReference type="Pfam" id="PF00118">
    <property type="entry name" value="Cpn60_TCP1"/>
    <property type="match status" value="1"/>
</dbReference>
<name>A0A391NTP6_9EUKA</name>
<dbReference type="OrthoDB" id="10248520at2759"/>
<sequence length="190" mass="20572">MNYSRSTDYLAEPLYEELAEQVVTVVVKASNDMAAMEAERSLHDAICVVRNLVSDPRIVYGGGACEVGASLAILRDAETESGPRSLALRAFSDALDSIPLALARNCGLHPVETLSGVKAAQEKAYRAQEAGEEVAVPSHQIGVDCFNTGSSDMKELHVFETLNSKVQQFLLATQMTRMVLKIDEVLEDAV</sequence>
<evidence type="ECO:0000256" key="4">
    <source>
        <dbReference type="RuleBase" id="RU004187"/>
    </source>
</evidence>
<dbReference type="PRINTS" id="PR00304">
    <property type="entry name" value="TCOMPLEXTCP1"/>
</dbReference>
<protein>
    <submittedName>
        <fullName evidence="5">Chaperone tailless complex polypeptide 1</fullName>
    </submittedName>
</protein>
<dbReference type="EMBL" id="BDIP01001021">
    <property type="protein sequence ID" value="GCA62618.1"/>
    <property type="molecule type" value="Genomic_DNA"/>
</dbReference>
<evidence type="ECO:0000313" key="6">
    <source>
        <dbReference type="Proteomes" id="UP000265618"/>
    </source>
</evidence>
<dbReference type="AlphaFoldDB" id="A0A391NTP6"/>
<dbReference type="InterPro" id="IPR017998">
    <property type="entry name" value="Chaperone_TCP-1"/>
</dbReference>